<gene>
    <name evidence="10" type="ORF">V1264_016228</name>
</gene>
<keyword evidence="4" id="KW-0732">Signal</keyword>
<comment type="subcellular location">
    <subcellularLocation>
        <location evidence="1">Membrane</location>
        <topology evidence="1">Single-pass type I membrane protein</topology>
    </subcellularLocation>
</comment>
<evidence type="ECO:0000313" key="10">
    <source>
        <dbReference type="EMBL" id="KAK7108493.1"/>
    </source>
</evidence>
<keyword evidence="11" id="KW-1185">Reference proteome</keyword>
<feature type="region of interest" description="Disordered" evidence="8">
    <location>
        <begin position="1"/>
        <end position="34"/>
    </location>
</feature>
<dbReference type="Pfam" id="PF05283">
    <property type="entry name" value="MGC-24"/>
    <property type="match status" value="1"/>
</dbReference>
<keyword evidence="7" id="KW-0325">Glycoprotein</keyword>
<evidence type="ECO:0000256" key="1">
    <source>
        <dbReference type="ARBA" id="ARBA00004479"/>
    </source>
</evidence>
<feature type="compositionally biased region" description="Polar residues" evidence="8">
    <location>
        <begin position="21"/>
        <end position="30"/>
    </location>
</feature>
<evidence type="ECO:0000256" key="2">
    <source>
        <dbReference type="ARBA" id="ARBA00005341"/>
    </source>
</evidence>
<evidence type="ECO:0000256" key="8">
    <source>
        <dbReference type="SAM" id="MobiDB-lite"/>
    </source>
</evidence>
<dbReference type="PANTHER" id="PTHR11337">
    <property type="entry name" value="MUCIN/PORIMIN"/>
    <property type="match status" value="1"/>
</dbReference>
<dbReference type="EMBL" id="JBAMIC010000004">
    <property type="protein sequence ID" value="KAK7108493.1"/>
    <property type="molecule type" value="Genomic_DNA"/>
</dbReference>
<keyword evidence="3 9" id="KW-0812">Transmembrane</keyword>
<evidence type="ECO:0000256" key="6">
    <source>
        <dbReference type="ARBA" id="ARBA00023136"/>
    </source>
</evidence>
<evidence type="ECO:0000256" key="4">
    <source>
        <dbReference type="ARBA" id="ARBA00022729"/>
    </source>
</evidence>
<comment type="similarity">
    <text evidence="2">Belongs to the CD164 family.</text>
</comment>
<proteinExistence type="inferred from homology"/>
<comment type="caution">
    <text evidence="10">The sequence shown here is derived from an EMBL/GenBank/DDBJ whole genome shotgun (WGS) entry which is preliminary data.</text>
</comment>
<dbReference type="InterPro" id="IPR007947">
    <property type="entry name" value="CD164_MGC24"/>
</dbReference>
<protein>
    <submittedName>
        <fullName evidence="10">Uncharacterized protein</fullName>
    </submittedName>
</protein>
<evidence type="ECO:0000256" key="7">
    <source>
        <dbReference type="ARBA" id="ARBA00023180"/>
    </source>
</evidence>
<evidence type="ECO:0000313" key="11">
    <source>
        <dbReference type="Proteomes" id="UP001374579"/>
    </source>
</evidence>
<dbReference type="GO" id="GO:0031410">
    <property type="term" value="C:cytoplasmic vesicle"/>
    <property type="evidence" value="ECO:0007669"/>
    <property type="project" value="TreeGrafter"/>
</dbReference>
<evidence type="ECO:0000256" key="5">
    <source>
        <dbReference type="ARBA" id="ARBA00022989"/>
    </source>
</evidence>
<accession>A0AAN9BNM2</accession>
<dbReference type="GO" id="GO:0016020">
    <property type="term" value="C:membrane"/>
    <property type="evidence" value="ECO:0007669"/>
    <property type="project" value="UniProtKB-SubCell"/>
</dbReference>
<feature type="transmembrane region" description="Helical" evidence="9">
    <location>
        <begin position="39"/>
        <end position="60"/>
    </location>
</feature>
<evidence type="ECO:0000256" key="3">
    <source>
        <dbReference type="ARBA" id="ARBA00022692"/>
    </source>
</evidence>
<dbReference type="Proteomes" id="UP001374579">
    <property type="component" value="Unassembled WGS sequence"/>
</dbReference>
<sequence length="74" mass="7696">MNPTSTTPSPGSTTPSPQSTANPTQAPSTGGKTGQHFDAASFIGGIVLCAGLAAIAYFGFKFYKARTERNYHTL</sequence>
<feature type="compositionally biased region" description="Low complexity" evidence="8">
    <location>
        <begin position="1"/>
        <end position="20"/>
    </location>
</feature>
<reference evidence="10 11" key="1">
    <citation type="submission" date="2024-02" db="EMBL/GenBank/DDBJ databases">
        <title>Chromosome-scale genome assembly of the rough periwinkle Littorina saxatilis.</title>
        <authorList>
            <person name="De Jode A."/>
            <person name="Faria R."/>
            <person name="Formenti G."/>
            <person name="Sims Y."/>
            <person name="Smith T.P."/>
            <person name="Tracey A."/>
            <person name="Wood J.M.D."/>
            <person name="Zagrodzka Z.B."/>
            <person name="Johannesson K."/>
            <person name="Butlin R.K."/>
            <person name="Leder E.H."/>
        </authorList>
    </citation>
    <scope>NUCLEOTIDE SEQUENCE [LARGE SCALE GENOMIC DNA]</scope>
    <source>
        <strain evidence="10">Snail1</strain>
        <tissue evidence="10">Muscle</tissue>
    </source>
</reference>
<dbReference type="AlphaFoldDB" id="A0AAN9BNM2"/>
<keyword evidence="6 9" id="KW-0472">Membrane</keyword>
<dbReference type="PANTHER" id="PTHR11337:SF8">
    <property type="entry name" value="VISGUN, ISOFORM E"/>
    <property type="match status" value="1"/>
</dbReference>
<keyword evidence="5 9" id="KW-1133">Transmembrane helix</keyword>
<name>A0AAN9BNM2_9CAEN</name>
<organism evidence="10 11">
    <name type="scientific">Littorina saxatilis</name>
    <dbReference type="NCBI Taxonomy" id="31220"/>
    <lineage>
        <taxon>Eukaryota</taxon>
        <taxon>Metazoa</taxon>
        <taxon>Spiralia</taxon>
        <taxon>Lophotrochozoa</taxon>
        <taxon>Mollusca</taxon>
        <taxon>Gastropoda</taxon>
        <taxon>Caenogastropoda</taxon>
        <taxon>Littorinimorpha</taxon>
        <taxon>Littorinoidea</taxon>
        <taxon>Littorinidae</taxon>
        <taxon>Littorina</taxon>
    </lineage>
</organism>
<evidence type="ECO:0000256" key="9">
    <source>
        <dbReference type="SAM" id="Phobius"/>
    </source>
</evidence>